<comment type="subcellular location">
    <subcellularLocation>
        <location evidence="1">Cell membrane</location>
        <topology evidence="1">Multi-pass membrane protein</topology>
    </subcellularLocation>
</comment>
<sequence>MLGYKHRALVALFLLLVTAFAGTGMQRLQVDTGIDSLIPADDPSRLVYQKVMGEFGTDNKTIIYIKDRDLWTPEKLTRIEELHFAIEKIDGVSRVDSLFSLHTIHGVDGRIISRPVIMEAPKTEQEALSAKKSALANPLYQGNFFSDDGEVTAMIVSVIDTVDTNNFSRIIYLALEEQIEVHRAEFERMVQVGPPRINAELKQSLHEDFILLGPLSVVVLVLSILIFMRSWLAATVPLVTSLLTIIWTFGMLGWAGIPLNILSSMIPSLIIAIGSTEDTHMMAAFLRGLDESSGENSRKEAVEYMAKHIGLPMILTILTTTLGFASNLFSNIGLIQQFSFTATFAMLANGFITVLVMPLMLSLFGKHKNTRLVKDKKTKSLPDHVMSIFRYPQDSFPISTLVLTAILCAFFIFQASKLYVTNDPLSYFQSDRPLIQDTKRIHEDLAGIKIFFISLESKQGKAFQEPKNIQKLVDI</sequence>
<accession>A0A382A3X7</accession>
<dbReference type="EMBL" id="UINC01023760">
    <property type="protein sequence ID" value="SVA96074.1"/>
    <property type="molecule type" value="Genomic_DNA"/>
</dbReference>
<evidence type="ECO:0000256" key="2">
    <source>
        <dbReference type="ARBA" id="ARBA00022475"/>
    </source>
</evidence>
<feature type="transmembrane region" description="Helical" evidence="6">
    <location>
        <begin position="341"/>
        <end position="364"/>
    </location>
</feature>
<feature type="transmembrane region" description="Helical" evidence="6">
    <location>
        <begin position="396"/>
        <end position="415"/>
    </location>
</feature>
<dbReference type="Pfam" id="PF03176">
    <property type="entry name" value="MMPL"/>
    <property type="match status" value="1"/>
</dbReference>
<dbReference type="InterPro" id="IPR004869">
    <property type="entry name" value="MMPL_dom"/>
</dbReference>
<dbReference type="AlphaFoldDB" id="A0A382A3X7"/>
<protein>
    <recommendedName>
        <fullName evidence="7">SSD domain-containing protein</fullName>
    </recommendedName>
</protein>
<keyword evidence="2" id="KW-1003">Cell membrane</keyword>
<dbReference type="InterPro" id="IPR050545">
    <property type="entry name" value="Mycobact_MmpL"/>
</dbReference>
<dbReference type="PANTHER" id="PTHR33406:SF13">
    <property type="entry name" value="MEMBRANE PROTEIN YDFJ"/>
    <property type="match status" value="1"/>
</dbReference>
<reference evidence="8" key="1">
    <citation type="submission" date="2018-05" db="EMBL/GenBank/DDBJ databases">
        <authorList>
            <person name="Lanie J.A."/>
            <person name="Ng W.-L."/>
            <person name="Kazmierczak K.M."/>
            <person name="Andrzejewski T.M."/>
            <person name="Davidsen T.M."/>
            <person name="Wayne K.J."/>
            <person name="Tettelin H."/>
            <person name="Glass J.I."/>
            <person name="Rusch D."/>
            <person name="Podicherti R."/>
            <person name="Tsui H.-C.T."/>
            <person name="Winkler M.E."/>
        </authorList>
    </citation>
    <scope>NUCLEOTIDE SEQUENCE</scope>
</reference>
<evidence type="ECO:0000256" key="4">
    <source>
        <dbReference type="ARBA" id="ARBA00022989"/>
    </source>
</evidence>
<feature type="transmembrane region" description="Helical" evidence="6">
    <location>
        <begin position="309"/>
        <end position="329"/>
    </location>
</feature>
<name>A0A382A3X7_9ZZZZ</name>
<evidence type="ECO:0000256" key="6">
    <source>
        <dbReference type="SAM" id="Phobius"/>
    </source>
</evidence>
<evidence type="ECO:0000256" key="1">
    <source>
        <dbReference type="ARBA" id="ARBA00004651"/>
    </source>
</evidence>
<dbReference type="PROSITE" id="PS50156">
    <property type="entry name" value="SSD"/>
    <property type="match status" value="1"/>
</dbReference>
<proteinExistence type="predicted"/>
<keyword evidence="5 6" id="KW-0472">Membrane</keyword>
<dbReference type="Gene3D" id="1.20.1640.10">
    <property type="entry name" value="Multidrug efflux transporter AcrB transmembrane domain"/>
    <property type="match status" value="1"/>
</dbReference>
<keyword evidence="4 6" id="KW-1133">Transmembrane helix</keyword>
<evidence type="ECO:0000256" key="3">
    <source>
        <dbReference type="ARBA" id="ARBA00022692"/>
    </source>
</evidence>
<evidence type="ECO:0000256" key="5">
    <source>
        <dbReference type="ARBA" id="ARBA00023136"/>
    </source>
</evidence>
<feature type="domain" description="SSD" evidence="7">
    <location>
        <begin position="231"/>
        <end position="363"/>
    </location>
</feature>
<dbReference type="GO" id="GO:0005886">
    <property type="term" value="C:plasma membrane"/>
    <property type="evidence" value="ECO:0007669"/>
    <property type="project" value="UniProtKB-SubCell"/>
</dbReference>
<keyword evidence="3 6" id="KW-0812">Transmembrane</keyword>
<feature type="transmembrane region" description="Helical" evidence="6">
    <location>
        <begin position="235"/>
        <end position="257"/>
    </location>
</feature>
<dbReference type="SUPFAM" id="SSF82866">
    <property type="entry name" value="Multidrug efflux transporter AcrB transmembrane domain"/>
    <property type="match status" value="1"/>
</dbReference>
<dbReference type="InterPro" id="IPR000731">
    <property type="entry name" value="SSD"/>
</dbReference>
<gene>
    <name evidence="8" type="ORF">METZ01_LOCUS148928</name>
</gene>
<dbReference type="PANTHER" id="PTHR33406">
    <property type="entry name" value="MEMBRANE PROTEIN MJ1562-RELATED"/>
    <property type="match status" value="1"/>
</dbReference>
<organism evidence="8">
    <name type="scientific">marine metagenome</name>
    <dbReference type="NCBI Taxonomy" id="408172"/>
    <lineage>
        <taxon>unclassified sequences</taxon>
        <taxon>metagenomes</taxon>
        <taxon>ecological metagenomes</taxon>
    </lineage>
</organism>
<feature type="transmembrane region" description="Helical" evidence="6">
    <location>
        <begin position="209"/>
        <end position="228"/>
    </location>
</feature>
<evidence type="ECO:0000313" key="8">
    <source>
        <dbReference type="EMBL" id="SVA96074.1"/>
    </source>
</evidence>
<feature type="non-terminal residue" evidence="8">
    <location>
        <position position="475"/>
    </location>
</feature>
<evidence type="ECO:0000259" key="7">
    <source>
        <dbReference type="PROSITE" id="PS50156"/>
    </source>
</evidence>